<evidence type="ECO:0000256" key="1">
    <source>
        <dbReference type="SAM" id="Phobius"/>
    </source>
</evidence>
<dbReference type="EMBL" id="VFPJ01000001">
    <property type="protein sequence ID" value="TQM41891.1"/>
    <property type="molecule type" value="Genomic_DNA"/>
</dbReference>
<dbReference type="AlphaFoldDB" id="A0A543G724"/>
<organism evidence="2 3">
    <name type="scientific">Flavobacterium branchiophilum</name>
    <dbReference type="NCBI Taxonomy" id="55197"/>
    <lineage>
        <taxon>Bacteria</taxon>
        <taxon>Pseudomonadati</taxon>
        <taxon>Bacteroidota</taxon>
        <taxon>Flavobacteriia</taxon>
        <taxon>Flavobacteriales</taxon>
        <taxon>Flavobacteriaceae</taxon>
        <taxon>Flavobacterium</taxon>
    </lineage>
</organism>
<comment type="caution">
    <text evidence="2">The sequence shown here is derived from an EMBL/GenBank/DDBJ whole genome shotgun (WGS) entry which is preliminary data.</text>
</comment>
<protein>
    <recommendedName>
        <fullName evidence="4">Prenyltransferase</fullName>
    </recommendedName>
</protein>
<reference evidence="2 3" key="1">
    <citation type="submission" date="2019-06" db="EMBL/GenBank/DDBJ databases">
        <title>Genomic Encyclopedia of Archaeal and Bacterial Type Strains, Phase II (KMG-II): from individual species to whole genera.</title>
        <authorList>
            <person name="Goeker M."/>
        </authorList>
    </citation>
    <scope>NUCLEOTIDE SEQUENCE [LARGE SCALE GENOMIC DNA]</scope>
    <source>
        <strain evidence="2 3">DSM 24789</strain>
    </source>
</reference>
<keyword evidence="1" id="KW-0472">Membrane</keyword>
<feature type="transmembrane region" description="Helical" evidence="1">
    <location>
        <begin position="92"/>
        <end position="110"/>
    </location>
</feature>
<gene>
    <name evidence="2" type="ORF">BC670_2905</name>
</gene>
<feature type="transmembrane region" description="Helical" evidence="1">
    <location>
        <begin position="212"/>
        <end position="228"/>
    </location>
</feature>
<feature type="transmembrane region" description="Helical" evidence="1">
    <location>
        <begin position="39"/>
        <end position="56"/>
    </location>
</feature>
<feature type="transmembrane region" description="Helical" evidence="1">
    <location>
        <begin position="122"/>
        <end position="140"/>
    </location>
</feature>
<name>A0A543G724_9FLAO</name>
<feature type="transmembrane region" description="Helical" evidence="1">
    <location>
        <begin position="189"/>
        <end position="206"/>
    </location>
</feature>
<evidence type="ECO:0000313" key="2">
    <source>
        <dbReference type="EMBL" id="TQM41891.1"/>
    </source>
</evidence>
<accession>A0A543G724</accession>
<evidence type="ECO:0000313" key="3">
    <source>
        <dbReference type="Proteomes" id="UP000320773"/>
    </source>
</evidence>
<sequence length="255" mass="30558">MKLLHKCFDLYLSYSLHIGFEVWCMVQITYYYLHLKPDLNLAAVVFLGTVFGYNFLKYADGFISKRMPWHKFKWFFVLNALIFVIFCFFYSQLIFLLQIILIILVTMIFIYPKIRKITNLKLIYVSFCLSLVTVFLPLLQHTHLQSQVFLVFFERFVLIITLLIPFEIADLKNDIDIVTIPKIIGIHKTKLLGFLLLIIVFFINIMSNDIDFIKFFIYILIFLSILFSNTIKSKYFTRFWVESIPIIWYLMLYFL</sequence>
<proteinExistence type="predicted"/>
<keyword evidence="1" id="KW-0812">Transmembrane</keyword>
<evidence type="ECO:0008006" key="4">
    <source>
        <dbReference type="Google" id="ProtNLM"/>
    </source>
</evidence>
<keyword evidence="1" id="KW-1133">Transmembrane helix</keyword>
<dbReference type="Proteomes" id="UP000320773">
    <property type="component" value="Unassembled WGS sequence"/>
</dbReference>
<feature type="transmembrane region" description="Helical" evidence="1">
    <location>
        <begin position="146"/>
        <end position="168"/>
    </location>
</feature>
<feature type="transmembrane region" description="Helical" evidence="1">
    <location>
        <begin position="12"/>
        <end position="33"/>
    </location>
</feature>